<organism evidence="1 2">
    <name type="scientific">Gossypium schwendimanii</name>
    <name type="common">Cotton</name>
    <dbReference type="NCBI Taxonomy" id="34291"/>
    <lineage>
        <taxon>Eukaryota</taxon>
        <taxon>Viridiplantae</taxon>
        <taxon>Streptophyta</taxon>
        <taxon>Embryophyta</taxon>
        <taxon>Tracheophyta</taxon>
        <taxon>Spermatophyta</taxon>
        <taxon>Magnoliopsida</taxon>
        <taxon>eudicotyledons</taxon>
        <taxon>Gunneridae</taxon>
        <taxon>Pentapetalae</taxon>
        <taxon>rosids</taxon>
        <taxon>malvids</taxon>
        <taxon>Malvales</taxon>
        <taxon>Malvaceae</taxon>
        <taxon>Malvoideae</taxon>
        <taxon>Gossypium</taxon>
    </lineage>
</organism>
<dbReference type="Proteomes" id="UP000593576">
    <property type="component" value="Unassembled WGS sequence"/>
</dbReference>
<evidence type="ECO:0000313" key="1">
    <source>
        <dbReference type="EMBL" id="MBA0850417.1"/>
    </source>
</evidence>
<protein>
    <submittedName>
        <fullName evidence="1">Uncharacterized protein</fullName>
    </submittedName>
</protein>
<keyword evidence="2" id="KW-1185">Reference proteome</keyword>
<name>A0A7J9KVE3_GOSSC</name>
<proteinExistence type="predicted"/>
<comment type="caution">
    <text evidence="1">The sequence shown here is derived from an EMBL/GenBank/DDBJ whole genome shotgun (WGS) entry which is preliminary data.</text>
</comment>
<dbReference type="AlphaFoldDB" id="A0A7J9KVE3"/>
<dbReference type="EMBL" id="JABFAF010000002">
    <property type="protein sequence ID" value="MBA0850417.1"/>
    <property type="molecule type" value="Genomic_DNA"/>
</dbReference>
<sequence>MRVILKTQNYSKINLMKKKLQQIRMKT</sequence>
<accession>A0A7J9KVE3</accession>
<gene>
    <name evidence="1" type="ORF">Goshw_029487</name>
</gene>
<evidence type="ECO:0000313" key="2">
    <source>
        <dbReference type="Proteomes" id="UP000593576"/>
    </source>
</evidence>
<reference evidence="1 2" key="1">
    <citation type="journal article" date="2019" name="Genome Biol. Evol.">
        <title>Insights into the evolution of the New World diploid cottons (Gossypium, subgenus Houzingenia) based on genome sequencing.</title>
        <authorList>
            <person name="Grover C.E."/>
            <person name="Arick M.A. 2nd"/>
            <person name="Thrash A."/>
            <person name="Conover J.L."/>
            <person name="Sanders W.S."/>
            <person name="Peterson D.G."/>
            <person name="Frelichowski J.E."/>
            <person name="Scheffler J.A."/>
            <person name="Scheffler B.E."/>
            <person name="Wendel J.F."/>
        </authorList>
    </citation>
    <scope>NUCLEOTIDE SEQUENCE [LARGE SCALE GENOMIC DNA]</scope>
    <source>
        <strain evidence="1">1</strain>
        <tissue evidence="1">Leaf</tissue>
    </source>
</reference>